<feature type="transmembrane region" description="Helical" evidence="15">
    <location>
        <begin position="562"/>
        <end position="581"/>
    </location>
</feature>
<feature type="transmembrane region" description="Helical" evidence="15">
    <location>
        <begin position="396"/>
        <end position="416"/>
    </location>
</feature>
<evidence type="ECO:0000256" key="12">
    <source>
        <dbReference type="ARBA" id="ARBA00023134"/>
    </source>
</evidence>
<dbReference type="Gene3D" id="3.40.50.300">
    <property type="entry name" value="P-loop containing nucleotide triphosphate hydrolases"/>
    <property type="match status" value="1"/>
</dbReference>
<comment type="subcellular location">
    <subcellularLocation>
        <location evidence="1">Cell inner membrane</location>
        <topology evidence="1">Multi-pass membrane protein</topology>
    </subcellularLocation>
</comment>
<dbReference type="InterPro" id="IPR027417">
    <property type="entry name" value="P-loop_NTPase"/>
</dbReference>
<reference evidence="17 18" key="1">
    <citation type="journal article" date="2015" name="Stand. Genomic Sci.">
        <title>Genomic Encyclopedia of Bacterial and Archaeal Type Strains, Phase III: the genomes of soil and plant-associated and newly described type strains.</title>
        <authorList>
            <person name="Whitman W.B."/>
            <person name="Woyke T."/>
            <person name="Klenk H.P."/>
            <person name="Zhou Y."/>
            <person name="Lilburn T.G."/>
            <person name="Beck B.J."/>
            <person name="De Vos P."/>
            <person name="Vandamme P."/>
            <person name="Eisen J.A."/>
            <person name="Garrity G."/>
            <person name="Hugenholtz P."/>
            <person name="Kyrpides N.C."/>
        </authorList>
    </citation>
    <scope>NUCLEOTIDE SEQUENCE [LARGE SCALE GENOMIC DNA]</scope>
    <source>
        <strain evidence="17 18">CGMCC 1.7748</strain>
    </source>
</reference>
<dbReference type="RefSeq" id="WP_021245822.1">
    <property type="nucleotide sequence ID" value="NZ_JACIIY010000008.1"/>
</dbReference>
<evidence type="ECO:0000313" key="17">
    <source>
        <dbReference type="EMBL" id="TWH96764.1"/>
    </source>
</evidence>
<proteinExistence type="predicted"/>
<evidence type="ECO:0000256" key="6">
    <source>
        <dbReference type="ARBA" id="ARBA00022519"/>
    </source>
</evidence>
<dbReference type="PROSITE" id="PS51711">
    <property type="entry name" value="G_FEOB"/>
    <property type="match status" value="1"/>
</dbReference>
<dbReference type="Pfam" id="PF02421">
    <property type="entry name" value="FeoB_N"/>
    <property type="match status" value="1"/>
</dbReference>
<keyword evidence="6" id="KW-0997">Cell inner membrane</keyword>
<feature type="transmembrane region" description="Helical" evidence="15">
    <location>
        <begin position="356"/>
        <end position="384"/>
    </location>
</feature>
<dbReference type="InterPro" id="IPR011642">
    <property type="entry name" value="Gate_dom"/>
</dbReference>
<dbReference type="Pfam" id="PF07664">
    <property type="entry name" value="FeoB_C"/>
    <property type="match status" value="1"/>
</dbReference>
<dbReference type="SUPFAM" id="SSF52540">
    <property type="entry name" value="P-loop containing nucleoside triphosphate hydrolases"/>
    <property type="match status" value="1"/>
</dbReference>
<dbReference type="PANTHER" id="PTHR43185">
    <property type="entry name" value="FERROUS IRON TRANSPORT PROTEIN B"/>
    <property type="match status" value="1"/>
</dbReference>
<keyword evidence="13 15" id="KW-0472">Membrane</keyword>
<evidence type="ECO:0000256" key="13">
    <source>
        <dbReference type="ARBA" id="ARBA00023136"/>
    </source>
</evidence>
<evidence type="ECO:0000256" key="14">
    <source>
        <dbReference type="ARBA" id="ARBA00031200"/>
    </source>
</evidence>
<dbReference type="GO" id="GO:0005886">
    <property type="term" value="C:plasma membrane"/>
    <property type="evidence" value="ECO:0007669"/>
    <property type="project" value="UniProtKB-SubCell"/>
</dbReference>
<name>A0A562KN14_SPHWJ</name>
<evidence type="ECO:0000256" key="7">
    <source>
        <dbReference type="ARBA" id="ARBA00022692"/>
    </source>
</evidence>
<evidence type="ECO:0000256" key="5">
    <source>
        <dbReference type="ARBA" id="ARBA00022496"/>
    </source>
</evidence>
<dbReference type="Proteomes" id="UP000316624">
    <property type="component" value="Unassembled WGS sequence"/>
</dbReference>
<evidence type="ECO:0000256" key="2">
    <source>
        <dbReference type="ARBA" id="ARBA00022371"/>
    </source>
</evidence>
<evidence type="ECO:0000256" key="1">
    <source>
        <dbReference type="ARBA" id="ARBA00004429"/>
    </source>
</evidence>
<dbReference type="InterPro" id="IPR050860">
    <property type="entry name" value="FeoB_GTPase"/>
</dbReference>
<dbReference type="InterPro" id="IPR011640">
    <property type="entry name" value="Fe2_transport_prot_B_C"/>
</dbReference>
<dbReference type="PRINTS" id="PR00326">
    <property type="entry name" value="GTP1OBG"/>
</dbReference>
<evidence type="ECO:0000256" key="8">
    <source>
        <dbReference type="ARBA" id="ARBA00022741"/>
    </source>
</evidence>
<dbReference type="EMBL" id="VLKK01000002">
    <property type="protein sequence ID" value="TWH96764.1"/>
    <property type="molecule type" value="Genomic_DNA"/>
</dbReference>
<keyword evidence="10" id="KW-0408">Iron</keyword>
<organism evidence="17 18">
    <name type="scientific">Sphingobium wenxiniae (strain DSM 21828 / CGMCC 1.7748 / JZ-1)</name>
    <dbReference type="NCBI Taxonomy" id="595605"/>
    <lineage>
        <taxon>Bacteria</taxon>
        <taxon>Pseudomonadati</taxon>
        <taxon>Pseudomonadota</taxon>
        <taxon>Alphaproteobacteria</taxon>
        <taxon>Sphingomonadales</taxon>
        <taxon>Sphingomonadaceae</taxon>
        <taxon>Sphingobium</taxon>
    </lineage>
</organism>
<evidence type="ECO:0000256" key="4">
    <source>
        <dbReference type="ARBA" id="ARBA00022475"/>
    </source>
</evidence>
<keyword evidence="4" id="KW-1003">Cell membrane</keyword>
<keyword evidence="18" id="KW-1185">Reference proteome</keyword>
<keyword evidence="7 15" id="KW-0812">Transmembrane</keyword>
<keyword evidence="3" id="KW-0813">Transport</keyword>
<gene>
    <name evidence="17" type="ORF">IQ35_00696</name>
</gene>
<sequence length="620" mass="66507">MSMLPLVALVGNPNAGKSALFNALTGARQKLGNYPGVTVERKAGRLSLSDGRPVELVDLPGTYSLSPASPDEQVTRDVVLGKQRSEKRPDALVVVVDASNLDNHLRFALELIALGLPTVVALNMVDLATRDGLELDAEVLSRELGVPVIPTVAVRKRGLEPLRTALEGLIDDAAPKARPSPAGRDFDTLRSEARRIAQAAIVRETPSRRLTAAVDRVALHPVFGLLLLLGLLFVMFQAVYAWSEAPIAMIEGWAEAASNAATDALPGGIVRSFLVDGVINGVGSVVVFLPQILILFFFILMLEATGYMVRAAFLMDGLMAKVGLSGRAFIPLLSSFACAVPGIMATRTISDPKDRLTTILIAPLMTCSARLPVYAVIIGAFIPARDVGLGIGLQGLVLFLLYVAGIVGAMLVALVLRRTVTKGQSGGFLMEMPKYQWPRPRDIVLGLWQRAVIFLKRAGTIIFASTVILWVLLSFPRVPEDSPASQVDHSIAGRIAGGLNVVLEPVGFNRDISLALIPAMAAREVAVSALATVYSIDAGDDEAKLEQSLGDRLKDKWPLPTALAFLAWFIFAPQCISTIAVTRRETNGWKWPLFMVGYLFVLAYLAAGATYWTATAIGLS</sequence>
<keyword evidence="11" id="KW-0406">Ion transport</keyword>
<evidence type="ECO:0000259" key="16">
    <source>
        <dbReference type="PROSITE" id="PS51711"/>
    </source>
</evidence>
<protein>
    <recommendedName>
        <fullName evidence="2">Fe(2+) transporter FeoB</fullName>
    </recommendedName>
    <alternativeName>
        <fullName evidence="14">Ferrous iron transport protein B</fullName>
    </alternativeName>
</protein>
<dbReference type="InterPro" id="IPR006073">
    <property type="entry name" value="GTP-bd"/>
</dbReference>
<dbReference type="GO" id="GO:0005525">
    <property type="term" value="F:GTP binding"/>
    <property type="evidence" value="ECO:0007669"/>
    <property type="project" value="UniProtKB-KW"/>
</dbReference>
<dbReference type="InterPro" id="IPR030389">
    <property type="entry name" value="G_FEOB_dom"/>
</dbReference>
<accession>A0A562KN14</accession>
<dbReference type="AlphaFoldDB" id="A0A562KN14"/>
<dbReference type="PANTHER" id="PTHR43185:SF1">
    <property type="entry name" value="FE(2+) TRANSPORTER FEOB"/>
    <property type="match status" value="1"/>
</dbReference>
<keyword evidence="12" id="KW-0342">GTP-binding</keyword>
<feature type="domain" description="FeoB-type G" evidence="16">
    <location>
        <begin position="4"/>
        <end position="172"/>
    </location>
</feature>
<feature type="transmembrane region" description="Helical" evidence="15">
    <location>
        <begin position="218"/>
        <end position="242"/>
    </location>
</feature>
<feature type="transmembrane region" description="Helical" evidence="15">
    <location>
        <begin position="454"/>
        <end position="473"/>
    </location>
</feature>
<dbReference type="Pfam" id="PF07670">
    <property type="entry name" value="Gate"/>
    <property type="match status" value="2"/>
</dbReference>
<evidence type="ECO:0000313" key="18">
    <source>
        <dbReference type="Proteomes" id="UP000316624"/>
    </source>
</evidence>
<comment type="caution">
    <text evidence="17">The sequence shown here is derived from an EMBL/GenBank/DDBJ whole genome shotgun (WGS) entry which is preliminary data.</text>
</comment>
<keyword evidence="5" id="KW-0410">Iron transport</keyword>
<dbReference type="CDD" id="cd01879">
    <property type="entry name" value="FeoB"/>
    <property type="match status" value="1"/>
</dbReference>
<keyword evidence="8" id="KW-0547">Nucleotide-binding</keyword>
<evidence type="ECO:0000256" key="11">
    <source>
        <dbReference type="ARBA" id="ARBA00023065"/>
    </source>
</evidence>
<dbReference type="GO" id="GO:0015093">
    <property type="term" value="F:ferrous iron transmembrane transporter activity"/>
    <property type="evidence" value="ECO:0007669"/>
    <property type="project" value="InterPro"/>
</dbReference>
<evidence type="ECO:0000256" key="9">
    <source>
        <dbReference type="ARBA" id="ARBA00022989"/>
    </source>
</evidence>
<evidence type="ECO:0000256" key="3">
    <source>
        <dbReference type="ARBA" id="ARBA00022448"/>
    </source>
</evidence>
<evidence type="ECO:0000256" key="10">
    <source>
        <dbReference type="ARBA" id="ARBA00023004"/>
    </source>
</evidence>
<evidence type="ECO:0000256" key="15">
    <source>
        <dbReference type="SAM" id="Phobius"/>
    </source>
</evidence>
<feature type="transmembrane region" description="Helical" evidence="15">
    <location>
        <begin position="278"/>
        <end position="302"/>
    </location>
</feature>
<feature type="transmembrane region" description="Helical" evidence="15">
    <location>
        <begin position="322"/>
        <end position="344"/>
    </location>
</feature>
<feature type="transmembrane region" description="Helical" evidence="15">
    <location>
        <begin position="593"/>
        <end position="614"/>
    </location>
</feature>
<keyword evidence="9 15" id="KW-1133">Transmembrane helix</keyword>
<dbReference type="FunFam" id="3.40.50.300:FF:000426">
    <property type="entry name" value="Ferrous iron transport protein B"/>
    <property type="match status" value="1"/>
</dbReference>